<reference evidence="8 9" key="1">
    <citation type="submission" date="2017-06" db="EMBL/GenBank/DDBJ databases">
        <authorList>
            <person name="Kim H.J."/>
            <person name="Triplett B.A."/>
        </authorList>
    </citation>
    <scope>NUCLEOTIDE SEQUENCE [LARGE SCALE GENOMIC DNA]</scope>
    <source>
        <strain evidence="8 9">DSM 45207</strain>
    </source>
</reference>
<evidence type="ECO:0000256" key="5">
    <source>
        <dbReference type="ARBA" id="ARBA00023136"/>
    </source>
</evidence>
<dbReference type="AlphaFoldDB" id="A0A238VN84"/>
<dbReference type="Pfam" id="PF12823">
    <property type="entry name" value="DUF3817"/>
    <property type="match status" value="1"/>
</dbReference>
<dbReference type="OrthoDB" id="3396203at2"/>
<feature type="domain" description="DUF3817" evidence="7">
    <location>
        <begin position="8"/>
        <end position="93"/>
    </location>
</feature>
<dbReference type="NCBIfam" id="TIGR03954">
    <property type="entry name" value="integ_memb_HG"/>
    <property type="match status" value="1"/>
</dbReference>
<evidence type="ECO:0000313" key="8">
    <source>
        <dbReference type="EMBL" id="SNR34939.1"/>
    </source>
</evidence>
<dbReference type="RefSeq" id="WP_089299917.1">
    <property type="nucleotide sequence ID" value="NZ_FZNW01000003.1"/>
</dbReference>
<dbReference type="InterPro" id="IPR023845">
    <property type="entry name" value="DUF3817_TM"/>
</dbReference>
<feature type="transmembrane region" description="Helical" evidence="6">
    <location>
        <begin position="69"/>
        <end position="88"/>
    </location>
</feature>
<comment type="subcellular location">
    <subcellularLocation>
        <location evidence="1">Cell membrane</location>
        <topology evidence="1">Multi-pass membrane protein</topology>
    </subcellularLocation>
</comment>
<gene>
    <name evidence="8" type="ORF">SAMN06265360_10335</name>
</gene>
<proteinExistence type="predicted"/>
<dbReference type="GO" id="GO:0005886">
    <property type="term" value="C:plasma membrane"/>
    <property type="evidence" value="ECO:0007669"/>
    <property type="project" value="UniProtKB-SubCell"/>
</dbReference>
<evidence type="ECO:0000256" key="3">
    <source>
        <dbReference type="ARBA" id="ARBA00022692"/>
    </source>
</evidence>
<keyword evidence="9" id="KW-1185">Reference proteome</keyword>
<dbReference type="EMBL" id="FZNW01000003">
    <property type="protein sequence ID" value="SNR34939.1"/>
    <property type="molecule type" value="Genomic_DNA"/>
</dbReference>
<keyword evidence="4 6" id="KW-1133">Transmembrane helix</keyword>
<accession>A0A238VN84</accession>
<evidence type="ECO:0000256" key="1">
    <source>
        <dbReference type="ARBA" id="ARBA00004651"/>
    </source>
</evidence>
<dbReference type="PANTHER" id="PTHR40077">
    <property type="entry name" value="MEMBRANE PROTEIN-RELATED"/>
    <property type="match status" value="1"/>
</dbReference>
<sequence>MFGKAAAVFRLVAVAEALSWVGLLVAMFVKYVVGLGEGGVPVAGMVHGILFITYILVTLAVFRALDWNVRTLLLAVAAGVPPLFTWWFEVWALRSGRLDSPGCVDSGGVALFTMRGPATV</sequence>
<feature type="transmembrane region" description="Helical" evidence="6">
    <location>
        <begin position="41"/>
        <end position="62"/>
    </location>
</feature>
<feature type="transmembrane region" description="Helical" evidence="6">
    <location>
        <begin position="7"/>
        <end position="29"/>
    </location>
</feature>
<keyword evidence="2" id="KW-1003">Cell membrane</keyword>
<organism evidence="8 9">
    <name type="scientific">Haloechinothrix alba</name>
    <dbReference type="NCBI Taxonomy" id="664784"/>
    <lineage>
        <taxon>Bacteria</taxon>
        <taxon>Bacillati</taxon>
        <taxon>Actinomycetota</taxon>
        <taxon>Actinomycetes</taxon>
        <taxon>Pseudonocardiales</taxon>
        <taxon>Pseudonocardiaceae</taxon>
        <taxon>Haloechinothrix</taxon>
    </lineage>
</organism>
<keyword evidence="3 6" id="KW-0812">Transmembrane</keyword>
<dbReference type="PANTHER" id="PTHR40077:SF1">
    <property type="entry name" value="MEMBRANE PROTEIN"/>
    <property type="match status" value="1"/>
</dbReference>
<evidence type="ECO:0000256" key="4">
    <source>
        <dbReference type="ARBA" id="ARBA00022989"/>
    </source>
</evidence>
<keyword evidence="5 6" id="KW-0472">Membrane</keyword>
<evidence type="ECO:0000256" key="2">
    <source>
        <dbReference type="ARBA" id="ARBA00022475"/>
    </source>
</evidence>
<evidence type="ECO:0000256" key="6">
    <source>
        <dbReference type="SAM" id="Phobius"/>
    </source>
</evidence>
<evidence type="ECO:0000313" key="9">
    <source>
        <dbReference type="Proteomes" id="UP000198348"/>
    </source>
</evidence>
<dbReference type="Proteomes" id="UP000198348">
    <property type="component" value="Unassembled WGS sequence"/>
</dbReference>
<protein>
    <submittedName>
        <fullName evidence="8">Integral membrane protein</fullName>
    </submittedName>
</protein>
<evidence type="ECO:0000259" key="7">
    <source>
        <dbReference type="Pfam" id="PF12823"/>
    </source>
</evidence>
<name>A0A238VN84_9PSEU</name>